<feature type="compositionally biased region" description="Low complexity" evidence="4">
    <location>
        <begin position="133"/>
        <end position="146"/>
    </location>
</feature>
<evidence type="ECO:0000256" key="4">
    <source>
        <dbReference type="SAM" id="MobiDB-lite"/>
    </source>
</evidence>
<evidence type="ECO:0000313" key="6">
    <source>
        <dbReference type="Proteomes" id="UP000228380"/>
    </source>
</evidence>
<dbReference type="InterPro" id="IPR016159">
    <property type="entry name" value="Cullin_repeat-like_dom_sf"/>
</dbReference>
<dbReference type="PANTHER" id="PTHR12542">
    <property type="entry name" value="EXOCYST COMPLEX PROTEIN EXO70"/>
    <property type="match status" value="1"/>
</dbReference>
<dbReference type="PANTHER" id="PTHR12542:SF17">
    <property type="entry name" value="EXOCYST SUBUNIT EXO70 FAMILY PROTEIN"/>
    <property type="match status" value="1"/>
</dbReference>
<comment type="function">
    <text evidence="3">Component of the exocyst complex.</text>
</comment>
<evidence type="ECO:0000256" key="3">
    <source>
        <dbReference type="RuleBase" id="RU365026"/>
    </source>
</evidence>
<proteinExistence type="inferred from homology"/>
<dbReference type="GO" id="GO:0015031">
    <property type="term" value="P:protein transport"/>
    <property type="evidence" value="ECO:0007669"/>
    <property type="project" value="UniProtKB-KW"/>
</dbReference>
<dbReference type="Pfam" id="PF20669">
    <property type="entry name" value="Exo70_N"/>
    <property type="match status" value="1"/>
</dbReference>
<dbReference type="Proteomes" id="UP000228380">
    <property type="component" value="Chromosome 3"/>
</dbReference>
<evidence type="ECO:0000313" key="7">
    <source>
        <dbReference type="RefSeq" id="XP_008783606.1"/>
    </source>
</evidence>
<dbReference type="AlphaFoldDB" id="A0A8B7BRA2"/>
<dbReference type="KEGG" id="pda:103702815"/>
<feature type="region of interest" description="Disordered" evidence="4">
    <location>
        <begin position="1"/>
        <end position="26"/>
    </location>
</feature>
<dbReference type="GO" id="GO:0006887">
    <property type="term" value="P:exocytosis"/>
    <property type="evidence" value="ECO:0007669"/>
    <property type="project" value="UniProtKB-KW"/>
</dbReference>
<reference evidence="6" key="1">
    <citation type="journal article" date="2019" name="Nat. Commun.">
        <title>Genome-wide association mapping of date palm fruit traits.</title>
        <authorList>
            <person name="Hazzouri K.M."/>
            <person name="Gros-Balthazard M."/>
            <person name="Flowers J.M."/>
            <person name="Copetti D."/>
            <person name="Lemansour A."/>
            <person name="Lebrun M."/>
            <person name="Masmoudi K."/>
            <person name="Ferrand S."/>
            <person name="Dhar M.I."/>
            <person name="Fresquez Z.A."/>
            <person name="Rosas U."/>
            <person name="Zhang J."/>
            <person name="Talag J."/>
            <person name="Lee S."/>
            <person name="Kudrna D."/>
            <person name="Powell R.F."/>
            <person name="Leitch I.J."/>
            <person name="Krueger R.R."/>
            <person name="Wing R.A."/>
            <person name="Amiri K.M.A."/>
            <person name="Purugganan M.D."/>
        </authorList>
    </citation>
    <scope>NUCLEOTIDE SEQUENCE [LARGE SCALE GENOMIC DNA]</scope>
    <source>
        <strain evidence="6">cv. Khalas</strain>
    </source>
</reference>
<protein>
    <recommendedName>
        <fullName evidence="3">Exocyst subunit Exo70 family protein</fullName>
    </recommendedName>
</protein>
<dbReference type="RefSeq" id="XP_008783606.1">
    <property type="nucleotide sequence ID" value="XM_008785384.4"/>
</dbReference>
<sequence length="624" mass="68371">MRLFSHAGRRRPHPTSPPPPTSPRQSLSATLMEDNIASAEAMISRWDADANTFAKVTSLFHAGRAEAREFLHAVSNLQRAMVFFVSGDCAAPAAARSAALVRAQTLMQTAMRRLEHEFHQILCANRDRLDPESVSSSTRARSSAFSDDTENSDDDEIRAAGATIGEVEQASAGAMADLRAIAEVMIAAGYGKECVRIYKTLRKSIVDEGLYRLGFERLSQSQVQKLDWEVLELKIRSWLGAAPVALRTLFSGERILCDYVFAGSDPIGESCFADITRDAATLFLGFPEPVAKTKRSPEKLFRILDLYDAMSDLWPEIEAVFCFESTAAVRSQALASLLKLAEAARATLADFEAAIQKDNSKSPVPGGAVHPLTRYVMNYLVFLADYEASLADIYADFPLQIPTPLPESFFDSASSTPASPSSTSDGGGAASAISVRFAWLVLVLLCKLDGKAEVYREVALSYLFLSNNLQYIVNKVRESRLRFLLGEDWAAKHAAKARHYASNYERLGWAKVAAATPADPAAEMDAGEAWEKMKGFNQAFEAACQSQADWVVADEVMRQEVWASVASMILPAYRVFYERCRAALRDSGPAAAAVVRFSPEDVRNRVYGLLDSGSFKTPLRSASV</sequence>
<dbReference type="InterPro" id="IPR004140">
    <property type="entry name" value="Exo70"/>
</dbReference>
<dbReference type="OrthoDB" id="1922221at2759"/>
<keyword evidence="2 3" id="KW-0813">Transport</keyword>
<evidence type="ECO:0000256" key="2">
    <source>
        <dbReference type="ARBA" id="ARBA00022448"/>
    </source>
</evidence>
<dbReference type="GO" id="GO:0000145">
    <property type="term" value="C:exocyst"/>
    <property type="evidence" value="ECO:0007669"/>
    <property type="project" value="InterPro"/>
</dbReference>
<gene>
    <name evidence="7" type="primary">LOC103702815</name>
</gene>
<keyword evidence="3" id="KW-0268">Exocytosis</keyword>
<dbReference type="Gene3D" id="1.20.1280.170">
    <property type="entry name" value="Exocyst complex component Exo70"/>
    <property type="match status" value="1"/>
</dbReference>
<dbReference type="GO" id="GO:0005546">
    <property type="term" value="F:phosphatidylinositol-4,5-bisphosphate binding"/>
    <property type="evidence" value="ECO:0007669"/>
    <property type="project" value="InterPro"/>
</dbReference>
<name>A0A8B7BRA2_PHODC</name>
<comment type="similarity">
    <text evidence="1 3">Belongs to the EXO70 family.</text>
</comment>
<dbReference type="GeneID" id="103702815"/>
<evidence type="ECO:0000259" key="5">
    <source>
        <dbReference type="Pfam" id="PF03081"/>
    </source>
</evidence>
<reference evidence="7" key="2">
    <citation type="submission" date="2025-08" db="UniProtKB">
        <authorList>
            <consortium name="RefSeq"/>
        </authorList>
    </citation>
    <scope>IDENTIFICATION</scope>
    <source>
        <tissue evidence="7">Young leaves</tissue>
    </source>
</reference>
<keyword evidence="3" id="KW-0653">Protein transport</keyword>
<accession>A0A8B7BRA2</accession>
<keyword evidence="6" id="KW-1185">Reference proteome</keyword>
<organism evidence="6 7">
    <name type="scientific">Phoenix dactylifera</name>
    <name type="common">Date palm</name>
    <dbReference type="NCBI Taxonomy" id="42345"/>
    <lineage>
        <taxon>Eukaryota</taxon>
        <taxon>Viridiplantae</taxon>
        <taxon>Streptophyta</taxon>
        <taxon>Embryophyta</taxon>
        <taxon>Tracheophyta</taxon>
        <taxon>Spermatophyta</taxon>
        <taxon>Magnoliopsida</taxon>
        <taxon>Liliopsida</taxon>
        <taxon>Arecaceae</taxon>
        <taxon>Coryphoideae</taxon>
        <taxon>Phoeniceae</taxon>
        <taxon>Phoenix</taxon>
    </lineage>
</organism>
<feature type="region of interest" description="Disordered" evidence="4">
    <location>
        <begin position="131"/>
        <end position="154"/>
    </location>
</feature>
<evidence type="ECO:0000256" key="1">
    <source>
        <dbReference type="ARBA" id="ARBA00006756"/>
    </source>
</evidence>
<dbReference type="SUPFAM" id="SSF74788">
    <property type="entry name" value="Cullin repeat-like"/>
    <property type="match status" value="1"/>
</dbReference>
<dbReference type="InterPro" id="IPR046364">
    <property type="entry name" value="Exo70_C"/>
</dbReference>
<feature type="domain" description="Exocyst complex subunit Exo70 C-terminal" evidence="5">
    <location>
        <begin position="237"/>
        <end position="605"/>
    </location>
</feature>
<dbReference type="Pfam" id="PF03081">
    <property type="entry name" value="Exo70_C"/>
    <property type="match status" value="1"/>
</dbReference>